<evidence type="ECO:0000313" key="1">
    <source>
        <dbReference type="EMBL" id="KKN44326.1"/>
    </source>
</evidence>
<gene>
    <name evidence="1" type="ORF">LCGC14_0694280</name>
</gene>
<proteinExistence type="predicted"/>
<name>A0A0F9T5W3_9ZZZZ</name>
<reference evidence="1" key="1">
    <citation type="journal article" date="2015" name="Nature">
        <title>Complex archaea that bridge the gap between prokaryotes and eukaryotes.</title>
        <authorList>
            <person name="Spang A."/>
            <person name="Saw J.H."/>
            <person name="Jorgensen S.L."/>
            <person name="Zaremba-Niedzwiedzka K."/>
            <person name="Martijn J."/>
            <person name="Lind A.E."/>
            <person name="van Eijk R."/>
            <person name="Schleper C."/>
            <person name="Guy L."/>
            <person name="Ettema T.J."/>
        </authorList>
    </citation>
    <scope>NUCLEOTIDE SEQUENCE</scope>
</reference>
<dbReference type="EMBL" id="LAZR01001457">
    <property type="protein sequence ID" value="KKN44326.1"/>
    <property type="molecule type" value="Genomic_DNA"/>
</dbReference>
<dbReference type="AlphaFoldDB" id="A0A0F9T5W3"/>
<protein>
    <submittedName>
        <fullName evidence="1">Uncharacterized protein</fullName>
    </submittedName>
</protein>
<accession>A0A0F9T5W3</accession>
<organism evidence="1">
    <name type="scientific">marine sediment metagenome</name>
    <dbReference type="NCBI Taxonomy" id="412755"/>
    <lineage>
        <taxon>unclassified sequences</taxon>
        <taxon>metagenomes</taxon>
        <taxon>ecological metagenomes</taxon>
    </lineage>
</organism>
<sequence length="133" mass="15401">MPDKSKKGGALISKVKGQTSIQCSKCRDIKAVRREVFLKRIEKFGSVGKLIANYKCQKCRNGAKNGIQCVQCKEIKAVRRDVYKKRIEWYGSEEKLVAKYLCRKCRRIAKHEKKMQAMHSRKAYMKLSNNEGK</sequence>
<comment type="caution">
    <text evidence="1">The sequence shown here is derived from an EMBL/GenBank/DDBJ whole genome shotgun (WGS) entry which is preliminary data.</text>
</comment>